<comment type="subcellular location">
    <subcellularLocation>
        <location evidence="6">Cytoplasm</location>
    </subcellularLocation>
</comment>
<dbReference type="Gene3D" id="1.10.10.200">
    <property type="match status" value="1"/>
</dbReference>
<reference evidence="10" key="1">
    <citation type="journal article" date="2019" name="Int. J. Syst. Evol. Microbiol.">
        <title>The Global Catalogue of Microorganisms (GCM) 10K type strain sequencing project: providing services to taxonomists for standard genome sequencing and annotation.</title>
        <authorList>
            <consortium name="The Broad Institute Genomics Platform"/>
            <consortium name="The Broad Institute Genome Sequencing Center for Infectious Disease"/>
            <person name="Wu L."/>
            <person name="Ma J."/>
        </authorList>
    </citation>
    <scope>NUCLEOTIDE SEQUENCE [LARGE SCALE GENOMIC DNA]</scope>
    <source>
        <strain evidence="10">CCUG 59858</strain>
    </source>
</reference>
<dbReference type="Proteomes" id="UP001595758">
    <property type="component" value="Unassembled WGS sequence"/>
</dbReference>
<comment type="similarity">
    <text evidence="1 6">Belongs to the TACO1 family.</text>
</comment>
<evidence type="ECO:0000256" key="2">
    <source>
        <dbReference type="ARBA" id="ARBA00022490"/>
    </source>
</evidence>
<dbReference type="InterPro" id="IPR029072">
    <property type="entry name" value="YebC-like"/>
</dbReference>
<dbReference type="InterPro" id="IPR048300">
    <property type="entry name" value="TACO1_YebC-like_2nd/3rd_dom"/>
</dbReference>
<feature type="domain" description="TACO1/YebC-like second and third" evidence="7">
    <location>
        <begin position="83"/>
        <end position="236"/>
    </location>
</feature>
<evidence type="ECO:0000313" key="9">
    <source>
        <dbReference type="EMBL" id="MFC3909378.1"/>
    </source>
</evidence>
<evidence type="ECO:0000256" key="3">
    <source>
        <dbReference type="ARBA" id="ARBA00023015"/>
    </source>
</evidence>
<dbReference type="InterPro" id="IPR002876">
    <property type="entry name" value="Transcrip_reg_TACO1-like"/>
</dbReference>
<evidence type="ECO:0000256" key="1">
    <source>
        <dbReference type="ARBA" id="ARBA00008724"/>
    </source>
</evidence>
<dbReference type="InterPro" id="IPR017856">
    <property type="entry name" value="Integrase-like_N"/>
</dbReference>
<dbReference type="NCBIfam" id="NF009044">
    <property type="entry name" value="PRK12378.1"/>
    <property type="match status" value="1"/>
</dbReference>
<dbReference type="Gene3D" id="3.30.70.980">
    <property type="match status" value="2"/>
</dbReference>
<keyword evidence="10" id="KW-1185">Reference proteome</keyword>
<dbReference type="SUPFAM" id="SSF75625">
    <property type="entry name" value="YebC-like"/>
    <property type="match status" value="1"/>
</dbReference>
<dbReference type="Pfam" id="PF01709">
    <property type="entry name" value="Transcrip_reg"/>
    <property type="match status" value="1"/>
</dbReference>
<evidence type="ECO:0000313" key="10">
    <source>
        <dbReference type="Proteomes" id="UP001595758"/>
    </source>
</evidence>
<dbReference type="NCBIfam" id="TIGR01033">
    <property type="entry name" value="YebC/PmpR family DNA-binding transcriptional regulator"/>
    <property type="match status" value="1"/>
</dbReference>
<dbReference type="PANTHER" id="PTHR12532:SF6">
    <property type="entry name" value="TRANSCRIPTIONAL REGULATORY PROTEIN YEBC-RELATED"/>
    <property type="match status" value="1"/>
</dbReference>
<accession>A0ABV8CGJ5</accession>
<dbReference type="RefSeq" id="WP_382343538.1">
    <property type="nucleotide sequence ID" value="NZ_JBHSAB010000023.1"/>
</dbReference>
<feature type="domain" description="TACO1/YebC-like N-terminal" evidence="8">
    <location>
        <begin position="5"/>
        <end position="75"/>
    </location>
</feature>
<name>A0ABV8CGJ5_9GAMM</name>
<evidence type="ECO:0000259" key="7">
    <source>
        <dbReference type="Pfam" id="PF01709"/>
    </source>
</evidence>
<dbReference type="InterPro" id="IPR026564">
    <property type="entry name" value="Transcrip_reg_TACO1-like_dom3"/>
</dbReference>
<gene>
    <name evidence="9" type="ORF">ACFORL_09875</name>
</gene>
<keyword evidence="2 6" id="KW-0963">Cytoplasm</keyword>
<dbReference type="InterPro" id="IPR049083">
    <property type="entry name" value="TACO1_YebC_N"/>
</dbReference>
<evidence type="ECO:0000256" key="4">
    <source>
        <dbReference type="ARBA" id="ARBA00023125"/>
    </source>
</evidence>
<evidence type="ECO:0000259" key="8">
    <source>
        <dbReference type="Pfam" id="PF20772"/>
    </source>
</evidence>
<evidence type="ECO:0000256" key="5">
    <source>
        <dbReference type="ARBA" id="ARBA00023163"/>
    </source>
</evidence>
<comment type="caution">
    <text evidence="9">The sequence shown here is derived from an EMBL/GenBank/DDBJ whole genome shotgun (WGS) entry which is preliminary data.</text>
</comment>
<protein>
    <recommendedName>
        <fullName evidence="6">Probable transcriptional regulatory protein ACFORL_09875</fullName>
    </recommendedName>
</protein>
<organism evidence="9 10">
    <name type="scientific">Legionella dresdenensis</name>
    <dbReference type="NCBI Taxonomy" id="450200"/>
    <lineage>
        <taxon>Bacteria</taxon>
        <taxon>Pseudomonadati</taxon>
        <taxon>Pseudomonadota</taxon>
        <taxon>Gammaproteobacteria</taxon>
        <taxon>Legionellales</taxon>
        <taxon>Legionellaceae</taxon>
        <taxon>Legionella</taxon>
    </lineage>
</organism>
<sequence length="248" mass="27103">MAGHSKWANIKFRKGLQDAKRGKIFTKLIREITVSARMGGGDESSNPRLRDAVIKALKANMKRDTIDNAIKRGAGGLDGDNMMEMRYEGYGPGGVAILVDCLSDNKNRTVSEVRHAFTKNGGNLGTDGSVSYLFDKQGEILLATGQSEDAVMETAIEAGADDVKTEEGQIEVITATENYHAVLNALQQAGFDIEHSQLTMNPQTMVPIDDESAESLIKLIDMLEDLDDVQHVYYNAQFSDAVLEKMGE</sequence>
<dbReference type="GO" id="GO:0003677">
    <property type="term" value="F:DNA binding"/>
    <property type="evidence" value="ECO:0007669"/>
    <property type="project" value="UniProtKB-KW"/>
</dbReference>
<dbReference type="PANTHER" id="PTHR12532">
    <property type="entry name" value="TRANSLATIONAL ACTIVATOR OF CYTOCHROME C OXIDASE 1"/>
    <property type="match status" value="1"/>
</dbReference>
<keyword evidence="3 6" id="KW-0805">Transcription regulation</keyword>
<dbReference type="Pfam" id="PF20772">
    <property type="entry name" value="TACO1_YebC_N"/>
    <property type="match status" value="1"/>
</dbReference>
<evidence type="ECO:0000256" key="6">
    <source>
        <dbReference type="HAMAP-Rule" id="MF_00693"/>
    </source>
</evidence>
<dbReference type="EMBL" id="JBHSAB010000023">
    <property type="protein sequence ID" value="MFC3909378.1"/>
    <property type="molecule type" value="Genomic_DNA"/>
</dbReference>
<dbReference type="NCBIfam" id="NF001030">
    <property type="entry name" value="PRK00110.1"/>
    <property type="match status" value="1"/>
</dbReference>
<keyword evidence="5 6" id="KW-0804">Transcription</keyword>
<dbReference type="HAMAP" id="MF_00693">
    <property type="entry name" value="Transcrip_reg_TACO1"/>
    <property type="match status" value="1"/>
</dbReference>
<proteinExistence type="inferred from homology"/>
<keyword evidence="4 6" id="KW-0238">DNA-binding</keyword>